<evidence type="ECO:0000256" key="1">
    <source>
        <dbReference type="PROSITE-ProRule" id="PRU00169"/>
    </source>
</evidence>
<proteinExistence type="predicted"/>
<dbReference type="RefSeq" id="WP_045625295.1">
    <property type="nucleotide sequence ID" value="NZ_BAYM01000152.1"/>
</dbReference>
<dbReference type="InterPro" id="IPR046947">
    <property type="entry name" value="LytR-like"/>
</dbReference>
<name>A0A0C9QFM6_LACPA</name>
<dbReference type="SMART" id="SM00448">
    <property type="entry name" value="REC"/>
    <property type="match status" value="1"/>
</dbReference>
<dbReference type="Gene3D" id="3.40.50.2300">
    <property type="match status" value="1"/>
</dbReference>
<dbReference type="Pfam" id="PF04397">
    <property type="entry name" value="LytTR"/>
    <property type="match status" value="1"/>
</dbReference>
<accession>A0A0C9QFM6</accession>
<keyword evidence="1" id="KW-0597">Phosphoprotein</keyword>
<dbReference type="AlphaFoldDB" id="A0A0C9QFM6"/>
<dbReference type="PROSITE" id="PS50110">
    <property type="entry name" value="RESPONSE_REGULATORY"/>
    <property type="match status" value="1"/>
</dbReference>
<protein>
    <submittedName>
        <fullName evidence="4">Response regulator receiver:LytTr DNA-binding region</fullName>
    </submittedName>
</protein>
<dbReference type="PROSITE" id="PS50930">
    <property type="entry name" value="HTH_LYTTR"/>
    <property type="match status" value="1"/>
</dbReference>
<evidence type="ECO:0000313" key="5">
    <source>
        <dbReference type="Proteomes" id="UP000032552"/>
    </source>
</evidence>
<reference evidence="5" key="1">
    <citation type="submission" date="2014-05" db="EMBL/GenBank/DDBJ databases">
        <title>Whole genome sequencing of Lactobacillus casei NRIC0644.</title>
        <authorList>
            <person name="Atarashi H."/>
            <person name="Yoshida Y."/>
            <person name="Fujimura S."/>
            <person name="Tanaka N."/>
            <person name="Shiwa Y."/>
            <person name="Yoshikawa H."/>
            <person name="Okada S."/>
            <person name="Nakagawa J."/>
        </authorList>
    </citation>
    <scope>NUCLEOTIDE SEQUENCE [LARGE SCALE GENOMIC DNA]</scope>
    <source>
        <strain evidence="5">NRIC0644</strain>
    </source>
</reference>
<feature type="domain" description="Response regulatory" evidence="2">
    <location>
        <begin position="2"/>
        <end position="118"/>
    </location>
</feature>
<dbReference type="InterPro" id="IPR001789">
    <property type="entry name" value="Sig_transdc_resp-reg_receiver"/>
</dbReference>
<sequence length="234" mass="26091">MHIAIIDDQAATRQATTQLLSQLTTPTQPLQVTAYPTAEAFLFADEPADLLLLDIKLGSGMDGMTLAKQIREHDAATAIAFVSNYDEFVFDGYDVNAIDYVIKPLTSDKLQHLITKVAAQTQPKLLAFTTANGIQRVAMYDISAIEVTDHRLQVHTQKMTYTVAGQLKDFLPQLDDNFIQIYRSIVINLNFLSQLEKNTVVMADGTSYPVSRQQAPLVKQAFFKHFRGLAHDSE</sequence>
<dbReference type="Pfam" id="PF00072">
    <property type="entry name" value="Response_reg"/>
    <property type="match status" value="1"/>
</dbReference>
<dbReference type="PANTHER" id="PTHR37299">
    <property type="entry name" value="TRANSCRIPTIONAL REGULATOR-RELATED"/>
    <property type="match status" value="1"/>
</dbReference>
<evidence type="ECO:0000259" key="2">
    <source>
        <dbReference type="PROSITE" id="PS50110"/>
    </source>
</evidence>
<dbReference type="SMART" id="SM00850">
    <property type="entry name" value="LytTR"/>
    <property type="match status" value="1"/>
</dbReference>
<evidence type="ECO:0000259" key="3">
    <source>
        <dbReference type="PROSITE" id="PS50930"/>
    </source>
</evidence>
<comment type="caution">
    <text evidence="4">The sequence shown here is derived from an EMBL/GenBank/DDBJ whole genome shotgun (WGS) entry which is preliminary data.</text>
</comment>
<gene>
    <name evidence="4" type="ORF">LC0644_1962</name>
</gene>
<dbReference type="PANTHER" id="PTHR37299:SF1">
    <property type="entry name" value="STAGE 0 SPORULATION PROTEIN A HOMOLOG"/>
    <property type="match status" value="1"/>
</dbReference>
<dbReference type="SUPFAM" id="SSF52172">
    <property type="entry name" value="CheY-like"/>
    <property type="match status" value="1"/>
</dbReference>
<organism evidence="4 5">
    <name type="scientific">Lacticaseibacillus paracasei NRIC 0644</name>
    <dbReference type="NCBI Taxonomy" id="1435038"/>
    <lineage>
        <taxon>Bacteria</taxon>
        <taxon>Bacillati</taxon>
        <taxon>Bacillota</taxon>
        <taxon>Bacilli</taxon>
        <taxon>Lactobacillales</taxon>
        <taxon>Lactobacillaceae</taxon>
        <taxon>Lacticaseibacillus</taxon>
    </lineage>
</organism>
<dbReference type="EMBL" id="BAYM01000152">
    <property type="protein sequence ID" value="GAN37373.1"/>
    <property type="molecule type" value="Genomic_DNA"/>
</dbReference>
<dbReference type="InterPro" id="IPR011006">
    <property type="entry name" value="CheY-like_superfamily"/>
</dbReference>
<feature type="modified residue" description="4-aspartylphosphate" evidence="1">
    <location>
        <position position="54"/>
    </location>
</feature>
<dbReference type="GO" id="GO:0000156">
    <property type="term" value="F:phosphorelay response regulator activity"/>
    <property type="evidence" value="ECO:0007669"/>
    <property type="project" value="InterPro"/>
</dbReference>
<dbReference type="InterPro" id="IPR007492">
    <property type="entry name" value="LytTR_DNA-bd_dom"/>
</dbReference>
<keyword evidence="4" id="KW-0238">DNA-binding</keyword>
<evidence type="ECO:0000313" key="4">
    <source>
        <dbReference type="EMBL" id="GAN37373.1"/>
    </source>
</evidence>
<dbReference type="Gene3D" id="2.40.50.1020">
    <property type="entry name" value="LytTr DNA-binding domain"/>
    <property type="match status" value="1"/>
</dbReference>
<dbReference type="GO" id="GO:0003677">
    <property type="term" value="F:DNA binding"/>
    <property type="evidence" value="ECO:0007669"/>
    <property type="project" value="UniProtKB-KW"/>
</dbReference>
<feature type="domain" description="HTH LytTR-type" evidence="3">
    <location>
        <begin position="126"/>
        <end position="224"/>
    </location>
</feature>
<dbReference type="Proteomes" id="UP000032552">
    <property type="component" value="Unassembled WGS sequence"/>
</dbReference>